<comment type="caution">
    <text evidence="3">The sequence shown here is derived from an EMBL/GenBank/DDBJ whole genome shotgun (WGS) entry which is preliminary data.</text>
</comment>
<gene>
    <name evidence="3" type="ORF">B6A10_06480</name>
</gene>
<feature type="signal peptide" evidence="1">
    <location>
        <begin position="1"/>
        <end position="19"/>
    </location>
</feature>
<proteinExistence type="predicted"/>
<accession>A0ABR7UQY2</accession>
<dbReference type="RefSeq" id="WP_188220203.1">
    <property type="nucleotide sequence ID" value="NZ_NASZ01000006.1"/>
</dbReference>
<feature type="chain" id="PRO_5045325719" evidence="1">
    <location>
        <begin position="20"/>
        <end position="275"/>
    </location>
</feature>
<evidence type="ECO:0000313" key="4">
    <source>
        <dbReference type="Proteomes" id="UP000661715"/>
    </source>
</evidence>
<dbReference type="EMBL" id="NASZ01000006">
    <property type="protein sequence ID" value="MBD0724821.1"/>
    <property type="molecule type" value="Genomic_DNA"/>
</dbReference>
<dbReference type="Gene3D" id="2.160.20.120">
    <property type="match status" value="1"/>
</dbReference>
<dbReference type="Proteomes" id="UP000661715">
    <property type="component" value="Unassembled WGS sequence"/>
</dbReference>
<dbReference type="Pfam" id="PF10988">
    <property type="entry name" value="DUF2807"/>
    <property type="match status" value="1"/>
</dbReference>
<dbReference type="InterPro" id="IPR021255">
    <property type="entry name" value="DUF2807"/>
</dbReference>
<evidence type="ECO:0000313" key="3">
    <source>
        <dbReference type="EMBL" id="MBD0724821.1"/>
    </source>
</evidence>
<keyword evidence="4" id="KW-1185">Reference proteome</keyword>
<evidence type="ECO:0000256" key="1">
    <source>
        <dbReference type="SAM" id="SignalP"/>
    </source>
</evidence>
<feature type="domain" description="Putative auto-transporter adhesin head GIN" evidence="2">
    <location>
        <begin position="40"/>
        <end position="178"/>
    </location>
</feature>
<organism evidence="3 4">
    <name type="scientific">Flavobacterium pokkalii</name>
    <dbReference type="NCBI Taxonomy" id="1940408"/>
    <lineage>
        <taxon>Bacteria</taxon>
        <taxon>Pseudomonadati</taxon>
        <taxon>Bacteroidota</taxon>
        <taxon>Flavobacteriia</taxon>
        <taxon>Flavobacteriales</taxon>
        <taxon>Flavobacteriaceae</taxon>
        <taxon>Flavobacterium</taxon>
    </lineage>
</organism>
<protein>
    <submittedName>
        <fullName evidence="3">DUF2807 domain-containing protein</fullName>
    </submittedName>
</protein>
<keyword evidence="1" id="KW-0732">Signal</keyword>
<sequence length="275" mass="30360">MKKISILLVAFLSTTILLAQKKDKISGSKIVTSKQRNIKNFSAIEIEDNIEASLERGEFPEVKIEADDNLIDIIDIDVTDNTLHISTSKRVVKSKALKVKITYTAELNTVISKNDAAISAIQEVLGENFTLKTFDDSKVLMNANVKNFALQADGDSKIELNLKSSNTKMELSKSAELKSLVTTTDLALDMYQKAKAKIEGEANNSLIRLENNSELDASKLEIKSIELIAEGQSKNSVNAKKDIVISATEKSETELYGDAKIEMNKFIDKAKLSKK</sequence>
<evidence type="ECO:0000259" key="2">
    <source>
        <dbReference type="Pfam" id="PF10988"/>
    </source>
</evidence>
<name>A0ABR7UQY2_9FLAO</name>
<reference evidence="3 4" key="1">
    <citation type="journal article" date="2020" name="Microbiol. Res.">
        <title>Flavobacterium pokkalii sp. nov., a novel plant growth promoting native rhizobacteria isolated from pokkali rice grown in coastal saline affected agricultural regions of southern India, Kerala.</title>
        <authorList>
            <person name="Menon R.R."/>
            <person name="Kumari S."/>
            <person name="Viver T."/>
            <person name="Rameshkumar N."/>
        </authorList>
    </citation>
    <scope>NUCLEOTIDE SEQUENCE [LARGE SCALE GENOMIC DNA]</scope>
    <source>
        <strain evidence="3 4">L1I52</strain>
    </source>
</reference>